<dbReference type="InterPro" id="IPR036047">
    <property type="entry name" value="F-box-like_dom_sf"/>
</dbReference>
<dbReference type="InterPro" id="IPR001810">
    <property type="entry name" value="F-box_dom"/>
</dbReference>
<gene>
    <name evidence="2" type="ORF">PG994_000887</name>
</gene>
<feature type="domain" description="F-box" evidence="1">
    <location>
        <begin position="69"/>
        <end position="115"/>
    </location>
</feature>
<protein>
    <recommendedName>
        <fullName evidence="1">F-box domain-containing protein</fullName>
    </recommendedName>
</protein>
<dbReference type="Proteomes" id="UP001480595">
    <property type="component" value="Unassembled WGS sequence"/>
</dbReference>
<proteinExistence type="predicted"/>
<sequence>MAYMGISTSPATPVALSDGKPHSIRKFYGAVREWTRKQWRALRPSRPRAQAQAREKPLWWLRMQYNLVLSSLYQLPDELVLAICRDLEGSDVYIMRQTCSLFRRVLAAPEFVRSVELIYIGLYLITVKRSTVDLPNLQVDWDDVFERLRRRRCCSACIDARIPKQVGGASPYDTTMLRMANETKYCTECQAWHPLIMFSQTQREAEGGATCIMVEGGVAVCPHHTVSLRKLREWQDMIRNSSGELQPPPWLLRCDLCFQDLEDPLRSSAVQPSATCLLPEVVRTTASKGALCVQWALPLRVDAKAVVAAGDTIVHWRAGVSNSHQAEKVEKALSQAAEGYNDLLCPHVSFDDLHVFHDFTQDSYNLAMDFRRGWLTPRSAVGTHGFIATPDDPRAAVPSVLGICRVCSSPGRIRQLDRPWPIYEYFWGLGEHGLSLERHLNLPVPDLTAPFSPVHEAWLQMLSPPSYGLCTDSVLQHITWCPDKQCANGRTWASHQRHLDNIIVHHQAMKSRFSPQFYRERFSPGRLHLTP</sequence>
<evidence type="ECO:0000313" key="2">
    <source>
        <dbReference type="EMBL" id="KAK8085913.1"/>
    </source>
</evidence>
<dbReference type="PROSITE" id="PS50181">
    <property type="entry name" value="FBOX"/>
    <property type="match status" value="1"/>
</dbReference>
<name>A0ABR1WR67_9PEZI</name>
<dbReference type="SUPFAM" id="SSF81383">
    <property type="entry name" value="F-box domain"/>
    <property type="match status" value="1"/>
</dbReference>
<evidence type="ECO:0000313" key="3">
    <source>
        <dbReference type="Proteomes" id="UP001480595"/>
    </source>
</evidence>
<comment type="caution">
    <text evidence="2">The sequence shown here is derived from an EMBL/GenBank/DDBJ whole genome shotgun (WGS) entry which is preliminary data.</text>
</comment>
<organism evidence="2 3">
    <name type="scientific">Apiospora phragmitis</name>
    <dbReference type="NCBI Taxonomy" id="2905665"/>
    <lineage>
        <taxon>Eukaryota</taxon>
        <taxon>Fungi</taxon>
        <taxon>Dikarya</taxon>
        <taxon>Ascomycota</taxon>
        <taxon>Pezizomycotina</taxon>
        <taxon>Sordariomycetes</taxon>
        <taxon>Xylariomycetidae</taxon>
        <taxon>Amphisphaeriales</taxon>
        <taxon>Apiosporaceae</taxon>
        <taxon>Apiospora</taxon>
    </lineage>
</organism>
<reference evidence="2 3" key="1">
    <citation type="submission" date="2023-01" db="EMBL/GenBank/DDBJ databases">
        <title>Analysis of 21 Apiospora genomes using comparative genomics revels a genus with tremendous synthesis potential of carbohydrate active enzymes and secondary metabolites.</title>
        <authorList>
            <person name="Sorensen T."/>
        </authorList>
    </citation>
    <scope>NUCLEOTIDE SEQUENCE [LARGE SCALE GENOMIC DNA]</scope>
    <source>
        <strain evidence="2 3">CBS 135458</strain>
    </source>
</reference>
<dbReference type="GeneID" id="92085359"/>
<dbReference type="EMBL" id="JAQQWL010000002">
    <property type="protein sequence ID" value="KAK8085913.1"/>
    <property type="molecule type" value="Genomic_DNA"/>
</dbReference>
<dbReference type="RefSeq" id="XP_066720437.1">
    <property type="nucleotide sequence ID" value="XM_066852296.1"/>
</dbReference>
<accession>A0ABR1WR67</accession>
<dbReference type="CDD" id="cd09917">
    <property type="entry name" value="F-box_SF"/>
    <property type="match status" value="1"/>
</dbReference>
<evidence type="ECO:0000259" key="1">
    <source>
        <dbReference type="PROSITE" id="PS50181"/>
    </source>
</evidence>
<keyword evidence="3" id="KW-1185">Reference proteome</keyword>